<organism evidence="4 5">
    <name type="scientific">Rubripirellula amarantea</name>
    <dbReference type="NCBI Taxonomy" id="2527999"/>
    <lineage>
        <taxon>Bacteria</taxon>
        <taxon>Pseudomonadati</taxon>
        <taxon>Planctomycetota</taxon>
        <taxon>Planctomycetia</taxon>
        <taxon>Pirellulales</taxon>
        <taxon>Pirellulaceae</taxon>
        <taxon>Rubripirellula</taxon>
    </lineage>
</organism>
<keyword evidence="2 4" id="KW-0808">Transferase</keyword>
<feature type="domain" description="Sulfotransferase" evidence="3">
    <location>
        <begin position="66"/>
        <end position="241"/>
    </location>
</feature>
<evidence type="ECO:0000259" key="3">
    <source>
        <dbReference type="Pfam" id="PF00685"/>
    </source>
</evidence>
<dbReference type="Gene3D" id="3.40.50.300">
    <property type="entry name" value="P-loop containing nucleotide triphosphate hydrolases"/>
    <property type="match status" value="1"/>
</dbReference>
<gene>
    <name evidence="4" type="ORF">Pla22_13600</name>
</gene>
<dbReference type="InterPro" id="IPR027417">
    <property type="entry name" value="P-loop_NTPase"/>
</dbReference>
<protein>
    <submittedName>
        <fullName evidence="4">Sulfotransferase domain protein</fullName>
    </submittedName>
</protein>
<dbReference type="PANTHER" id="PTHR11783">
    <property type="entry name" value="SULFOTRANSFERASE SULT"/>
    <property type="match status" value="1"/>
</dbReference>
<evidence type="ECO:0000313" key="5">
    <source>
        <dbReference type="Proteomes" id="UP000316598"/>
    </source>
</evidence>
<dbReference type="SUPFAM" id="SSF52540">
    <property type="entry name" value="P-loop containing nucleoside triphosphate hydrolases"/>
    <property type="match status" value="1"/>
</dbReference>
<dbReference type="InterPro" id="IPR000863">
    <property type="entry name" value="Sulfotransferase_dom"/>
</dbReference>
<dbReference type="Proteomes" id="UP000316598">
    <property type="component" value="Unassembled WGS sequence"/>
</dbReference>
<comment type="similarity">
    <text evidence="1">Belongs to the sulfotransferase 1 family.</text>
</comment>
<comment type="caution">
    <text evidence="4">The sequence shown here is derived from an EMBL/GenBank/DDBJ whole genome shotgun (WGS) entry which is preliminary data.</text>
</comment>
<keyword evidence="5" id="KW-1185">Reference proteome</keyword>
<accession>A0A5C5WT71</accession>
<evidence type="ECO:0000256" key="1">
    <source>
        <dbReference type="ARBA" id="ARBA00005771"/>
    </source>
</evidence>
<reference evidence="4 5" key="1">
    <citation type="submission" date="2019-02" db="EMBL/GenBank/DDBJ databases">
        <title>Deep-cultivation of Planctomycetes and their phenomic and genomic characterization uncovers novel biology.</title>
        <authorList>
            <person name="Wiegand S."/>
            <person name="Jogler M."/>
            <person name="Boedeker C."/>
            <person name="Pinto D."/>
            <person name="Vollmers J."/>
            <person name="Rivas-Marin E."/>
            <person name="Kohn T."/>
            <person name="Peeters S.H."/>
            <person name="Heuer A."/>
            <person name="Rast P."/>
            <person name="Oberbeckmann S."/>
            <person name="Bunk B."/>
            <person name="Jeske O."/>
            <person name="Meyerdierks A."/>
            <person name="Storesund J.E."/>
            <person name="Kallscheuer N."/>
            <person name="Luecker S."/>
            <person name="Lage O.M."/>
            <person name="Pohl T."/>
            <person name="Merkel B.J."/>
            <person name="Hornburger P."/>
            <person name="Mueller R.-W."/>
            <person name="Bruemmer F."/>
            <person name="Labrenz M."/>
            <person name="Spormann A.M."/>
            <person name="Op Den Camp H."/>
            <person name="Overmann J."/>
            <person name="Amann R."/>
            <person name="Jetten M.S.M."/>
            <person name="Mascher T."/>
            <person name="Medema M.H."/>
            <person name="Devos D.P."/>
            <person name="Kaster A.-K."/>
            <person name="Ovreas L."/>
            <person name="Rohde M."/>
            <person name="Galperin M.Y."/>
            <person name="Jogler C."/>
        </authorList>
    </citation>
    <scope>NUCLEOTIDE SEQUENCE [LARGE SCALE GENOMIC DNA]</scope>
    <source>
        <strain evidence="4 5">Pla22</strain>
    </source>
</reference>
<name>A0A5C5WT71_9BACT</name>
<dbReference type="EMBL" id="SJPI01000001">
    <property type="protein sequence ID" value="TWT53728.1"/>
    <property type="molecule type" value="Genomic_DNA"/>
</dbReference>
<sequence length="264" mass="29935">MRLVMADVLAAQSFTNRSESPLDLSQLDLSEVNADQIIPDIYCHEVVERAGFVSDTSPVVQQCGVLIKTHEPLRAVRRWFHSNPTTNKTRHLCLFRRPQDSLVSYYHFNCRYPSNAKKTRRGVDAFCLDHLDRWIDFLADYVDVAGTDPEQVRLVNYEQMLEQAAPIVSECFQWLGHPVSRSIIDAAVDHRSFSQLQAKERGSEDATSKLFFRRGSSGAGEEELNASTLRLIQKRTDELFDRALAQSQKSIQLPTQTSCDSQAA</sequence>
<evidence type="ECO:0000313" key="4">
    <source>
        <dbReference type="EMBL" id="TWT53728.1"/>
    </source>
</evidence>
<dbReference type="GO" id="GO:0008146">
    <property type="term" value="F:sulfotransferase activity"/>
    <property type="evidence" value="ECO:0007669"/>
    <property type="project" value="InterPro"/>
</dbReference>
<proteinExistence type="inferred from homology"/>
<dbReference type="Pfam" id="PF00685">
    <property type="entry name" value="Sulfotransfer_1"/>
    <property type="match status" value="1"/>
</dbReference>
<evidence type="ECO:0000256" key="2">
    <source>
        <dbReference type="ARBA" id="ARBA00022679"/>
    </source>
</evidence>
<dbReference type="AlphaFoldDB" id="A0A5C5WT71"/>